<keyword evidence="4" id="KW-1003">Cell membrane</keyword>
<evidence type="ECO:0000256" key="3">
    <source>
        <dbReference type="ARBA" id="ARBA00012438"/>
    </source>
</evidence>
<evidence type="ECO:0000256" key="6">
    <source>
        <dbReference type="ARBA" id="ARBA00022692"/>
    </source>
</evidence>
<feature type="transmembrane region" description="Helical" evidence="13">
    <location>
        <begin position="12"/>
        <end position="29"/>
    </location>
</feature>
<dbReference type="InterPro" id="IPR004358">
    <property type="entry name" value="Sig_transdc_His_kin-like_C"/>
</dbReference>
<dbReference type="InterPro" id="IPR005467">
    <property type="entry name" value="His_kinase_dom"/>
</dbReference>
<dbReference type="PRINTS" id="PR00344">
    <property type="entry name" value="BCTRLSENSOR"/>
</dbReference>
<dbReference type="RefSeq" id="WP_076757297.1">
    <property type="nucleotide sequence ID" value="NZ_FTPL01000001.1"/>
</dbReference>
<dbReference type="PANTHER" id="PTHR45453">
    <property type="entry name" value="PHOSPHATE REGULON SENSOR PROTEIN PHOR"/>
    <property type="match status" value="1"/>
</dbReference>
<keyword evidence="5" id="KW-0808">Transferase</keyword>
<evidence type="ECO:0000256" key="7">
    <source>
        <dbReference type="ARBA" id="ARBA00022741"/>
    </source>
</evidence>
<evidence type="ECO:0000256" key="12">
    <source>
        <dbReference type="ARBA" id="ARBA00023136"/>
    </source>
</evidence>
<dbReference type="InterPro" id="IPR050351">
    <property type="entry name" value="BphY/WalK/GraS-like"/>
</dbReference>
<dbReference type="EMBL" id="FTPL01000001">
    <property type="protein sequence ID" value="SIT74520.1"/>
    <property type="molecule type" value="Genomic_DNA"/>
</dbReference>
<name>A0A1U7PLA0_9BACI</name>
<evidence type="ECO:0000259" key="14">
    <source>
        <dbReference type="PROSITE" id="PS50109"/>
    </source>
</evidence>
<organism evidence="15 16">
    <name type="scientific">Edaphobacillus lindanitolerans</name>
    <dbReference type="NCBI Taxonomy" id="550447"/>
    <lineage>
        <taxon>Bacteria</taxon>
        <taxon>Bacillati</taxon>
        <taxon>Bacillota</taxon>
        <taxon>Bacilli</taxon>
        <taxon>Bacillales</taxon>
        <taxon>Bacillaceae</taxon>
        <taxon>Edaphobacillus</taxon>
    </lineage>
</organism>
<reference evidence="16" key="1">
    <citation type="submission" date="2017-01" db="EMBL/GenBank/DDBJ databases">
        <authorList>
            <person name="Varghese N."/>
            <person name="Submissions S."/>
        </authorList>
    </citation>
    <scope>NUCLEOTIDE SEQUENCE [LARGE SCALE GENOMIC DNA]</scope>
    <source>
        <strain evidence="16">MNA4</strain>
    </source>
</reference>
<dbReference type="InterPro" id="IPR003594">
    <property type="entry name" value="HATPase_dom"/>
</dbReference>
<keyword evidence="12 13" id="KW-0472">Membrane</keyword>
<accession>A0A1U7PLA0</accession>
<keyword evidence="8 15" id="KW-0418">Kinase</keyword>
<evidence type="ECO:0000256" key="8">
    <source>
        <dbReference type="ARBA" id="ARBA00022777"/>
    </source>
</evidence>
<dbReference type="OrthoDB" id="9780487at2"/>
<evidence type="ECO:0000256" key="5">
    <source>
        <dbReference type="ARBA" id="ARBA00022679"/>
    </source>
</evidence>
<evidence type="ECO:0000256" key="4">
    <source>
        <dbReference type="ARBA" id="ARBA00022475"/>
    </source>
</evidence>
<keyword evidence="6 13" id="KW-0812">Transmembrane</keyword>
<dbReference type="EC" id="2.7.13.3" evidence="3"/>
<keyword evidence="16" id="KW-1185">Reference proteome</keyword>
<evidence type="ECO:0000313" key="15">
    <source>
        <dbReference type="EMBL" id="SIT74520.1"/>
    </source>
</evidence>
<evidence type="ECO:0000256" key="2">
    <source>
        <dbReference type="ARBA" id="ARBA00004651"/>
    </source>
</evidence>
<dbReference type="Proteomes" id="UP000187550">
    <property type="component" value="Unassembled WGS sequence"/>
</dbReference>
<dbReference type="GO" id="GO:0004721">
    <property type="term" value="F:phosphoprotein phosphatase activity"/>
    <property type="evidence" value="ECO:0007669"/>
    <property type="project" value="TreeGrafter"/>
</dbReference>
<dbReference type="InterPro" id="IPR036890">
    <property type="entry name" value="HATPase_C_sf"/>
</dbReference>
<evidence type="ECO:0000313" key="16">
    <source>
        <dbReference type="Proteomes" id="UP000187550"/>
    </source>
</evidence>
<keyword evidence="10 13" id="KW-1133">Transmembrane helix</keyword>
<dbReference type="PROSITE" id="PS50109">
    <property type="entry name" value="HIS_KIN"/>
    <property type="match status" value="1"/>
</dbReference>
<protein>
    <recommendedName>
        <fullName evidence="3">histidine kinase</fullName>
        <ecNumber evidence="3">2.7.13.3</ecNumber>
    </recommendedName>
</protein>
<dbReference type="GO" id="GO:0016036">
    <property type="term" value="P:cellular response to phosphate starvation"/>
    <property type="evidence" value="ECO:0007669"/>
    <property type="project" value="TreeGrafter"/>
</dbReference>
<feature type="transmembrane region" description="Helical" evidence="13">
    <location>
        <begin position="41"/>
        <end position="59"/>
    </location>
</feature>
<feature type="domain" description="Histidine kinase" evidence="14">
    <location>
        <begin position="126"/>
        <end position="333"/>
    </location>
</feature>
<dbReference type="Pfam" id="PF02518">
    <property type="entry name" value="HATPase_c"/>
    <property type="match status" value="1"/>
</dbReference>
<sequence length="342" mass="38518">MFIPYIRSRIPWILFYLAALFLADLLIYLDSGLPVDFSAAVYFNVLLLAALVLFIVWRFRRETKFLSEIRSLEGEPLSDWEALLPVRPVGLDCVTMELLQEVSRTHRKEKAALQEDQTMEADYTAAWVHEVKAPLTAMKLILDEHRGQPAMRRLSAEWLRLHLLIDRQLYISRLPTIASDFIPETADIQSLIAPEVRDLAAWCMEKDVAVELEGEDVPVRSDVKWARFVIRQVLTNAVKYSPAGGTIRIWTGHDESGHPNIRIEDEGPGIPAHDLFRIFEKGFTGGTGRIHNAATGLGLYLADTVGARLGMGLCAVSEEGSGTAVTVVFPRENEFDRMMEIN</sequence>
<gene>
    <name evidence="15" type="ORF">SAMN05428946_1085</name>
</gene>
<dbReference type="Gene3D" id="3.30.565.10">
    <property type="entry name" value="Histidine kinase-like ATPase, C-terminal domain"/>
    <property type="match status" value="1"/>
</dbReference>
<comment type="catalytic activity">
    <reaction evidence="1">
        <text>ATP + protein L-histidine = ADP + protein N-phospho-L-histidine.</text>
        <dbReference type="EC" id="2.7.13.3"/>
    </reaction>
</comment>
<comment type="subcellular location">
    <subcellularLocation>
        <location evidence="2">Cell membrane</location>
        <topology evidence="2">Multi-pass membrane protein</topology>
    </subcellularLocation>
</comment>
<evidence type="ECO:0000256" key="1">
    <source>
        <dbReference type="ARBA" id="ARBA00000085"/>
    </source>
</evidence>
<dbReference type="GO" id="GO:0000155">
    <property type="term" value="F:phosphorelay sensor kinase activity"/>
    <property type="evidence" value="ECO:0007669"/>
    <property type="project" value="TreeGrafter"/>
</dbReference>
<dbReference type="STRING" id="550447.SAMN05428946_1085"/>
<dbReference type="PANTHER" id="PTHR45453:SF2">
    <property type="entry name" value="HISTIDINE KINASE"/>
    <property type="match status" value="1"/>
</dbReference>
<evidence type="ECO:0000256" key="13">
    <source>
        <dbReference type="SAM" id="Phobius"/>
    </source>
</evidence>
<evidence type="ECO:0000256" key="10">
    <source>
        <dbReference type="ARBA" id="ARBA00022989"/>
    </source>
</evidence>
<evidence type="ECO:0000256" key="9">
    <source>
        <dbReference type="ARBA" id="ARBA00022840"/>
    </source>
</evidence>
<keyword evidence="11" id="KW-0902">Two-component regulatory system</keyword>
<dbReference type="GO" id="GO:0005524">
    <property type="term" value="F:ATP binding"/>
    <property type="evidence" value="ECO:0007669"/>
    <property type="project" value="UniProtKB-KW"/>
</dbReference>
<dbReference type="GO" id="GO:0005886">
    <property type="term" value="C:plasma membrane"/>
    <property type="evidence" value="ECO:0007669"/>
    <property type="project" value="UniProtKB-SubCell"/>
</dbReference>
<evidence type="ECO:0000256" key="11">
    <source>
        <dbReference type="ARBA" id="ARBA00023012"/>
    </source>
</evidence>
<dbReference type="SMART" id="SM00387">
    <property type="entry name" value="HATPase_c"/>
    <property type="match status" value="1"/>
</dbReference>
<dbReference type="SUPFAM" id="SSF55874">
    <property type="entry name" value="ATPase domain of HSP90 chaperone/DNA topoisomerase II/histidine kinase"/>
    <property type="match status" value="1"/>
</dbReference>
<keyword evidence="9" id="KW-0067">ATP-binding</keyword>
<proteinExistence type="predicted"/>
<dbReference type="AlphaFoldDB" id="A0A1U7PLA0"/>
<keyword evidence="7" id="KW-0547">Nucleotide-binding</keyword>